<sequence>MIFISIFILFSVRILWIQYRSAFREVTVGGRTMNEMAVRQREEGIELDSGRGHFIDRNGMPLTGDVIWSPVLFPVRKLPEADELQRLAELLHTTSDQLEHKWTTLKKPYVWSELVGKEGTPIKLSQVDAEQWDKVDGFEVLPRVSRYKGAVSGSQWLGYVAQRPDVIRKVQAESKQNRSVPLTMLVGASGLERTFDNFLRGIGSTRAFYTVDGKKRPLIGIGTRVKGMDNRYYPLQVRTTVDYRIQQEIEALTEQANMEEGAIVVLDVNSGDVVSMVSRPFYNPQHIDLKGGSWSNHTVKAAVPGSIFKTVIAAAALEERLTSPSEVFHCTGHYGKYGLSCWKEGGHGDITLEEGFAKSCNIVFATLGERLKASSIAITASKLGLAQKIGWNESSFLDGEVFSQIDQEEAGIVFGKTTTADGGVRAQTALGQRDVMMSPLQAANMIVTLLHSGKVISPRLVSEVNFKDGATMVNFPVQTITSPFGQISPRTAKLLLSWMREVVTDGTGISLQGASWNLAGKSGTAEVLKDGKASNNQWFIGYGPIEEPRYAVAVLVQNRRPGSLHQAAALFRRTMNLLASQE</sequence>
<dbReference type="Proteomes" id="UP000279446">
    <property type="component" value="Unassembled WGS sequence"/>
</dbReference>
<gene>
    <name evidence="6" type="ORF">EJP82_24410</name>
</gene>
<accession>A0A3S1BGY7</accession>
<dbReference type="AlphaFoldDB" id="A0A3S1BGY7"/>
<dbReference type="GO" id="GO:0008658">
    <property type="term" value="F:penicillin binding"/>
    <property type="evidence" value="ECO:0007669"/>
    <property type="project" value="InterPro"/>
</dbReference>
<dbReference type="PANTHER" id="PTHR30627:SF24">
    <property type="entry name" value="PENICILLIN-BINDING PROTEIN 4B"/>
    <property type="match status" value="1"/>
</dbReference>
<dbReference type="Gene3D" id="3.90.1310.10">
    <property type="entry name" value="Penicillin-binding protein 2a (Domain 2)"/>
    <property type="match status" value="1"/>
</dbReference>
<dbReference type="InterPro" id="IPR001460">
    <property type="entry name" value="PCN-bd_Tpept"/>
</dbReference>
<comment type="caution">
    <text evidence="6">The sequence shown here is derived from an EMBL/GenBank/DDBJ whole genome shotgun (WGS) entry which is preliminary data.</text>
</comment>
<name>A0A3S1BGY7_9BACL</name>
<evidence type="ECO:0000256" key="1">
    <source>
        <dbReference type="ARBA" id="ARBA00004370"/>
    </source>
</evidence>
<dbReference type="GO" id="GO:0005886">
    <property type="term" value="C:plasma membrane"/>
    <property type="evidence" value="ECO:0007669"/>
    <property type="project" value="TreeGrafter"/>
</dbReference>
<proteinExistence type="inferred from homology"/>
<keyword evidence="3" id="KW-0472">Membrane</keyword>
<evidence type="ECO:0000259" key="5">
    <source>
        <dbReference type="Pfam" id="PF03717"/>
    </source>
</evidence>
<dbReference type="Pfam" id="PF00905">
    <property type="entry name" value="Transpeptidase"/>
    <property type="match status" value="1"/>
</dbReference>
<feature type="domain" description="Penicillin-binding protein transpeptidase" evidence="4">
    <location>
        <begin position="261"/>
        <end position="575"/>
    </location>
</feature>
<comment type="subcellular location">
    <subcellularLocation>
        <location evidence="1">Membrane</location>
    </subcellularLocation>
</comment>
<reference evidence="6 7" key="1">
    <citation type="submission" date="2018-12" db="EMBL/GenBank/DDBJ databases">
        <authorList>
            <person name="Sun L."/>
            <person name="Chen Z."/>
        </authorList>
    </citation>
    <scope>NUCLEOTIDE SEQUENCE [LARGE SCALE GENOMIC DNA]</scope>
    <source>
        <strain evidence="6 7">DSM 15890</strain>
    </source>
</reference>
<comment type="similarity">
    <text evidence="2">Belongs to the transpeptidase family.</text>
</comment>
<dbReference type="Gene3D" id="3.40.710.10">
    <property type="entry name" value="DD-peptidase/beta-lactamase superfamily"/>
    <property type="match status" value="1"/>
</dbReference>
<dbReference type="GO" id="GO:0071972">
    <property type="term" value="F:peptidoglycan L,D-transpeptidase activity"/>
    <property type="evidence" value="ECO:0007669"/>
    <property type="project" value="TreeGrafter"/>
</dbReference>
<dbReference type="InterPro" id="IPR005311">
    <property type="entry name" value="PBP_dimer"/>
</dbReference>
<dbReference type="EMBL" id="RZNY01000033">
    <property type="protein sequence ID" value="RUT40726.1"/>
    <property type="molecule type" value="Genomic_DNA"/>
</dbReference>
<dbReference type="GO" id="GO:0071555">
    <property type="term" value="P:cell wall organization"/>
    <property type="evidence" value="ECO:0007669"/>
    <property type="project" value="TreeGrafter"/>
</dbReference>
<dbReference type="InterPro" id="IPR050515">
    <property type="entry name" value="Beta-lactam/transpept"/>
</dbReference>
<dbReference type="SUPFAM" id="SSF56519">
    <property type="entry name" value="Penicillin binding protein dimerisation domain"/>
    <property type="match status" value="1"/>
</dbReference>
<protein>
    <submittedName>
        <fullName evidence="6">Penicillin-binding protein 2</fullName>
    </submittedName>
</protein>
<evidence type="ECO:0000256" key="3">
    <source>
        <dbReference type="ARBA" id="ARBA00023136"/>
    </source>
</evidence>
<evidence type="ECO:0000313" key="7">
    <source>
        <dbReference type="Proteomes" id="UP000279446"/>
    </source>
</evidence>
<evidence type="ECO:0000259" key="4">
    <source>
        <dbReference type="Pfam" id="PF00905"/>
    </source>
</evidence>
<dbReference type="InterPro" id="IPR012338">
    <property type="entry name" value="Beta-lactam/transpept-like"/>
</dbReference>
<evidence type="ECO:0000256" key="2">
    <source>
        <dbReference type="ARBA" id="ARBA00007171"/>
    </source>
</evidence>
<evidence type="ECO:0000313" key="6">
    <source>
        <dbReference type="EMBL" id="RUT40726.1"/>
    </source>
</evidence>
<dbReference type="Pfam" id="PF03717">
    <property type="entry name" value="PBP_dimer"/>
    <property type="match status" value="1"/>
</dbReference>
<dbReference type="InterPro" id="IPR036138">
    <property type="entry name" value="PBP_dimer_sf"/>
</dbReference>
<organism evidence="6 7">
    <name type="scientific">Paenibacillus anaericanus</name>
    <dbReference type="NCBI Taxonomy" id="170367"/>
    <lineage>
        <taxon>Bacteria</taxon>
        <taxon>Bacillati</taxon>
        <taxon>Bacillota</taxon>
        <taxon>Bacilli</taxon>
        <taxon>Bacillales</taxon>
        <taxon>Paenibacillaceae</taxon>
        <taxon>Paenibacillus</taxon>
    </lineage>
</organism>
<dbReference type="OrthoDB" id="2985542at2"/>
<dbReference type="SUPFAM" id="SSF56601">
    <property type="entry name" value="beta-lactamase/transpeptidase-like"/>
    <property type="match status" value="1"/>
</dbReference>
<dbReference type="PANTHER" id="PTHR30627">
    <property type="entry name" value="PEPTIDOGLYCAN D,D-TRANSPEPTIDASE"/>
    <property type="match status" value="1"/>
</dbReference>
<keyword evidence="7" id="KW-1185">Reference proteome</keyword>
<feature type="domain" description="Penicillin-binding protein dimerisation" evidence="5">
    <location>
        <begin position="49"/>
        <end position="213"/>
    </location>
</feature>